<accession>X1G0X5</accession>
<comment type="caution">
    <text evidence="2">The sequence shown here is derived from an EMBL/GenBank/DDBJ whole genome shotgun (WGS) entry which is preliminary data.</text>
</comment>
<dbReference type="AlphaFoldDB" id="X1G0X5"/>
<feature type="compositionally biased region" description="Basic residues" evidence="1">
    <location>
        <begin position="35"/>
        <end position="48"/>
    </location>
</feature>
<gene>
    <name evidence="2" type="ORF">S03H2_39798</name>
</gene>
<feature type="region of interest" description="Disordered" evidence="1">
    <location>
        <begin position="35"/>
        <end position="54"/>
    </location>
</feature>
<name>X1G0X5_9ZZZZ</name>
<proteinExistence type="predicted"/>
<dbReference type="EMBL" id="BARU01024634">
    <property type="protein sequence ID" value="GAH51526.1"/>
    <property type="molecule type" value="Genomic_DNA"/>
</dbReference>
<sequence>MTEKTETTKQVNPIWKCQVKDYDFTTPPTLKGWNKLKGHQLHHSKRGVLKKERD</sequence>
<evidence type="ECO:0000256" key="1">
    <source>
        <dbReference type="SAM" id="MobiDB-lite"/>
    </source>
</evidence>
<protein>
    <submittedName>
        <fullName evidence="2">Uncharacterized protein</fullName>
    </submittedName>
</protein>
<reference evidence="2" key="1">
    <citation type="journal article" date="2014" name="Front. Microbiol.">
        <title>High frequency of phylogenetically diverse reductive dehalogenase-homologous genes in deep subseafloor sedimentary metagenomes.</title>
        <authorList>
            <person name="Kawai M."/>
            <person name="Futagami T."/>
            <person name="Toyoda A."/>
            <person name="Takaki Y."/>
            <person name="Nishi S."/>
            <person name="Hori S."/>
            <person name="Arai W."/>
            <person name="Tsubouchi T."/>
            <person name="Morono Y."/>
            <person name="Uchiyama I."/>
            <person name="Ito T."/>
            <person name="Fujiyama A."/>
            <person name="Inagaki F."/>
            <person name="Takami H."/>
        </authorList>
    </citation>
    <scope>NUCLEOTIDE SEQUENCE</scope>
    <source>
        <strain evidence="2">Expedition CK06-06</strain>
    </source>
</reference>
<evidence type="ECO:0000313" key="2">
    <source>
        <dbReference type="EMBL" id="GAH51526.1"/>
    </source>
</evidence>
<organism evidence="2">
    <name type="scientific">marine sediment metagenome</name>
    <dbReference type="NCBI Taxonomy" id="412755"/>
    <lineage>
        <taxon>unclassified sequences</taxon>
        <taxon>metagenomes</taxon>
        <taxon>ecological metagenomes</taxon>
    </lineage>
</organism>